<keyword evidence="9 13" id="KW-0408">Iron</keyword>
<dbReference type="RefSeq" id="WP_114397500.1">
    <property type="nucleotide sequence ID" value="NZ_QEIM01000039.1"/>
</dbReference>
<comment type="caution">
    <text evidence="16">The sequence shown here is derived from an EMBL/GenBank/DDBJ whole genome shotgun (WGS) entry which is preliminary data.</text>
</comment>
<dbReference type="GO" id="GO:0051539">
    <property type="term" value="F:4 iron, 4 sulfur cluster binding"/>
    <property type="evidence" value="ECO:0007669"/>
    <property type="project" value="UniProtKB-UniRule"/>
</dbReference>
<comment type="catalytic activity">
    <reaction evidence="12 13">
        <text>L-serine = pyruvate + NH4(+)</text>
        <dbReference type="Rhea" id="RHEA:19169"/>
        <dbReference type="ChEBI" id="CHEBI:15361"/>
        <dbReference type="ChEBI" id="CHEBI:28938"/>
        <dbReference type="ChEBI" id="CHEBI:33384"/>
        <dbReference type="EC" id="4.3.1.17"/>
    </reaction>
</comment>
<evidence type="ECO:0000259" key="15">
    <source>
        <dbReference type="Pfam" id="PF03315"/>
    </source>
</evidence>
<evidence type="ECO:0000256" key="7">
    <source>
        <dbReference type="ARBA" id="ARBA00022485"/>
    </source>
</evidence>
<keyword evidence="17" id="KW-1185">Reference proteome</keyword>
<dbReference type="InterPro" id="IPR029009">
    <property type="entry name" value="ASB_dom_sf"/>
</dbReference>
<dbReference type="Pfam" id="PF03313">
    <property type="entry name" value="SDH_alpha"/>
    <property type="match status" value="1"/>
</dbReference>
<evidence type="ECO:0000256" key="5">
    <source>
        <dbReference type="ARBA" id="ARBA00018995"/>
    </source>
</evidence>
<gene>
    <name evidence="16" type="ORF">DEF24_23135</name>
</gene>
<protein>
    <recommendedName>
        <fullName evidence="5 13">L-serine dehydratase</fullName>
        <ecNumber evidence="4 13">4.3.1.17</ecNumber>
    </recommendedName>
</protein>
<evidence type="ECO:0000313" key="16">
    <source>
        <dbReference type="EMBL" id="RCV51491.1"/>
    </source>
</evidence>
<keyword evidence="8 13" id="KW-0479">Metal-binding</keyword>
<evidence type="ECO:0000256" key="1">
    <source>
        <dbReference type="ARBA" id="ARBA00001966"/>
    </source>
</evidence>
<comment type="pathway">
    <text evidence="2">Carbohydrate biosynthesis; gluconeogenesis.</text>
</comment>
<keyword evidence="10 13" id="KW-0411">Iron-sulfur</keyword>
<dbReference type="PANTHER" id="PTHR30182">
    <property type="entry name" value="L-SERINE DEHYDRATASE"/>
    <property type="match status" value="1"/>
</dbReference>
<dbReference type="GO" id="GO:0046872">
    <property type="term" value="F:metal ion binding"/>
    <property type="evidence" value="ECO:0007669"/>
    <property type="project" value="UniProtKB-KW"/>
</dbReference>
<evidence type="ECO:0000256" key="11">
    <source>
        <dbReference type="ARBA" id="ARBA00023239"/>
    </source>
</evidence>
<evidence type="ECO:0000256" key="8">
    <source>
        <dbReference type="ARBA" id="ARBA00022723"/>
    </source>
</evidence>
<name>A0A368SZM2_9ACTN</name>
<proteinExistence type="inferred from homology"/>
<dbReference type="SUPFAM" id="SSF143548">
    <property type="entry name" value="Serine metabolism enzymes domain"/>
    <property type="match status" value="1"/>
</dbReference>
<evidence type="ECO:0000256" key="2">
    <source>
        <dbReference type="ARBA" id="ARBA00004742"/>
    </source>
</evidence>
<dbReference type="InterPro" id="IPR051318">
    <property type="entry name" value="Fe-S_L-Ser"/>
</dbReference>
<sequence length="470" mass="49475">MAISVFDLFKVGIGPSSSHTVGPMKAARTFVAGLREAGLLPRTAAVRAELYGSLALTGRGHGSDTAVILGLLGETPEGVDVEAVPRLLAGVAEHGRLRLGGEHEIAFAPKEDVDFRRRETLPGHPNGMRFTARDADGAELLTRVYYSVGGGFVVDEKAAGADRIKPDDTALPHPFDTAAELLDLCRDTGMSISALMLANERAFGRSPAEVRTELLEIWRVMRQCVRRGVTTEGTLPGGLRVPRRAHRLYRQLGGRCDDTGLAAPPAGVQDGDPMRGADWVTLYALAVNEENAAGGRVVTAPTNGAAGIVPAVLHYYQHFTPGADDDGVVRFLLTAGAIGILFKQNASISGAEVGCQGEVGSASSMAAAGFAEVLGGTPAQVENAAEIAMEHNLGLTCDPIGGLVQVPCIERNALASVKAISAARIALRGDGSHFVSLDKVIRTMRDTGRDMHDKYKETSRGGLAVNVIEC</sequence>
<evidence type="ECO:0000256" key="4">
    <source>
        <dbReference type="ARBA" id="ARBA00012093"/>
    </source>
</evidence>
<evidence type="ECO:0000256" key="12">
    <source>
        <dbReference type="ARBA" id="ARBA00049406"/>
    </source>
</evidence>
<evidence type="ECO:0000256" key="9">
    <source>
        <dbReference type="ARBA" id="ARBA00023004"/>
    </source>
</evidence>
<evidence type="ECO:0000313" key="17">
    <source>
        <dbReference type="Proteomes" id="UP000253318"/>
    </source>
</evidence>
<keyword evidence="11 13" id="KW-0456">Lyase</keyword>
<feature type="domain" description="Serine dehydratase beta chain" evidence="15">
    <location>
        <begin position="4"/>
        <end position="157"/>
    </location>
</feature>
<dbReference type="Proteomes" id="UP000253318">
    <property type="component" value="Unassembled WGS sequence"/>
</dbReference>
<feature type="domain" description="Serine dehydratase-like alpha subunit" evidence="14">
    <location>
        <begin position="188"/>
        <end position="464"/>
    </location>
</feature>
<evidence type="ECO:0000256" key="13">
    <source>
        <dbReference type="RuleBase" id="RU366059"/>
    </source>
</evidence>
<dbReference type="EC" id="4.3.1.17" evidence="4 13"/>
<dbReference type="Gene3D" id="3.30.1330.90">
    <property type="entry name" value="D-3-phosphoglycerate dehydrogenase, domain 3"/>
    <property type="match status" value="1"/>
</dbReference>
<dbReference type="InterPro" id="IPR005131">
    <property type="entry name" value="Ser_deHydtase_bsu"/>
</dbReference>
<dbReference type="PANTHER" id="PTHR30182:SF1">
    <property type="entry name" value="L-SERINE DEHYDRATASE 1"/>
    <property type="match status" value="1"/>
</dbReference>
<evidence type="ECO:0000256" key="6">
    <source>
        <dbReference type="ARBA" id="ARBA00022432"/>
    </source>
</evidence>
<dbReference type="InterPro" id="IPR004644">
    <property type="entry name" value="Fe-S_L-Ser_mono"/>
</dbReference>
<evidence type="ECO:0000256" key="3">
    <source>
        <dbReference type="ARBA" id="ARBA00008636"/>
    </source>
</evidence>
<evidence type="ECO:0000259" key="14">
    <source>
        <dbReference type="Pfam" id="PF03313"/>
    </source>
</evidence>
<dbReference type="EMBL" id="QEIN01000249">
    <property type="protein sequence ID" value="RCV51491.1"/>
    <property type="molecule type" value="Genomic_DNA"/>
</dbReference>
<dbReference type="OrthoDB" id="9805537at2"/>
<dbReference type="InterPro" id="IPR005130">
    <property type="entry name" value="Ser_deHydtase-like_asu"/>
</dbReference>
<dbReference type="Pfam" id="PF03315">
    <property type="entry name" value="SDH_beta"/>
    <property type="match status" value="1"/>
</dbReference>
<comment type="similarity">
    <text evidence="3 13">Belongs to the iron-sulfur dependent L-serine dehydratase family.</text>
</comment>
<keyword evidence="7 13" id="KW-0004">4Fe-4S</keyword>
<keyword evidence="6 13" id="KW-0312">Gluconeogenesis</keyword>
<dbReference type="GO" id="GO:0003941">
    <property type="term" value="F:L-serine ammonia-lyase activity"/>
    <property type="evidence" value="ECO:0007669"/>
    <property type="project" value="UniProtKB-UniRule"/>
</dbReference>
<reference evidence="16 17" key="1">
    <citation type="submission" date="2018-04" db="EMBL/GenBank/DDBJ databases">
        <title>Novel actinobacteria from marine sediment.</title>
        <authorList>
            <person name="Ng Z.Y."/>
            <person name="Tan G.Y.A."/>
        </authorList>
    </citation>
    <scope>NUCLEOTIDE SEQUENCE [LARGE SCALE GENOMIC DNA]</scope>
    <source>
        <strain evidence="16 17">TPS81</strain>
    </source>
</reference>
<dbReference type="AlphaFoldDB" id="A0A368SZM2"/>
<dbReference type="GO" id="GO:0006094">
    <property type="term" value="P:gluconeogenesis"/>
    <property type="evidence" value="ECO:0007669"/>
    <property type="project" value="UniProtKB-KW"/>
</dbReference>
<comment type="cofactor">
    <cofactor evidence="1 13">
        <name>[4Fe-4S] cluster</name>
        <dbReference type="ChEBI" id="CHEBI:49883"/>
    </cofactor>
</comment>
<dbReference type="NCBIfam" id="TIGR00720">
    <property type="entry name" value="sda_mono"/>
    <property type="match status" value="1"/>
</dbReference>
<organism evidence="16 17">
    <name type="scientific">Marinitenerispora sediminis</name>
    <dbReference type="NCBI Taxonomy" id="1931232"/>
    <lineage>
        <taxon>Bacteria</taxon>
        <taxon>Bacillati</taxon>
        <taxon>Actinomycetota</taxon>
        <taxon>Actinomycetes</taxon>
        <taxon>Streptosporangiales</taxon>
        <taxon>Nocardiopsidaceae</taxon>
        <taxon>Marinitenerispora</taxon>
    </lineage>
</organism>
<evidence type="ECO:0000256" key="10">
    <source>
        <dbReference type="ARBA" id="ARBA00023014"/>
    </source>
</evidence>
<dbReference type="FunFam" id="3.30.1330.90:FF:000001">
    <property type="entry name" value="L-serine ammonia-lyase 1"/>
    <property type="match status" value="1"/>
</dbReference>
<accession>A0A368SZM2</accession>